<dbReference type="InterPro" id="IPR029063">
    <property type="entry name" value="SAM-dependent_MTases_sf"/>
</dbReference>
<dbReference type="RefSeq" id="WP_187150008.1">
    <property type="nucleotide sequence ID" value="NZ_LWUJ01000010.1"/>
</dbReference>
<keyword evidence="5" id="KW-0949">S-adenosyl-L-methionine</keyword>
<comment type="similarity">
    <text evidence="1">Belongs to the N(4)/N(6)-methyltransferase family.</text>
</comment>
<dbReference type="EMBL" id="LWUJ01000010">
    <property type="protein sequence ID" value="OAL10772.1"/>
    <property type="molecule type" value="Genomic_DNA"/>
</dbReference>
<evidence type="ECO:0000256" key="7">
    <source>
        <dbReference type="ARBA" id="ARBA00047942"/>
    </source>
</evidence>
<dbReference type="SUPFAM" id="SSF53335">
    <property type="entry name" value="S-adenosyl-L-methionine-dependent methyltransferases"/>
    <property type="match status" value="1"/>
</dbReference>
<dbReference type="EC" id="2.1.1.72" evidence="2"/>
<keyword evidence="12" id="KW-1185">Reference proteome</keyword>
<dbReference type="PANTHER" id="PTHR42998:SF1">
    <property type="entry name" value="TYPE I RESTRICTION ENZYME HINDI METHYLASE SUBUNIT"/>
    <property type="match status" value="1"/>
</dbReference>
<dbReference type="Gene3D" id="1.20.1260.30">
    <property type="match status" value="1"/>
</dbReference>
<evidence type="ECO:0000259" key="10">
    <source>
        <dbReference type="Pfam" id="PF12161"/>
    </source>
</evidence>
<sequence length="622" mass="71932">MSDCHKIAEDLWKICNKLRADSKLSSEQYRTPVLGIIFLRYVFVRFKIAERKINHNRPIRNGVPLPINEDEFIEQGAIFLPKEAQWDWILNLPEDVSVEKIRGLDGHQITSLAGIMNDAMRLLEINCEALTDSLPKNFQDIPDNILWELLRKFDSKIPVDSEASVDIIGFIYEYFLGKFSFNDARQDGIFFTPKSLVKLIVNILEPKKGYLLDPACGSGGMFIETKQYLDSQGLSVNKVMTFYGHEKVEFNANLCSMNMYIHGVQVFVASKFGGNTYYCDPHCLTGKCDYVMANPPFNVKEVDATKAEAAGRLPFGLPPVGEDRKIQNANYLWISYFYAYLNETGKAGFVMASIAAGNQADKDIRRKVIETGHIDIMINTPENFFANTNAACHLWFFNRQKPQEFLDKVLFIDSSEYRTKVRQSLYEWTPKQCKNLNAIVWLYKGEIEKYHKLLKEYQDSVEAAISKFNLLIEFKNNNFIEILDVFEKHYSNLKQESNKLIVEANNKKEEAKIKKEWDEKIKSFEEYLEVARESVWVYSKFGNGEYRDILGLCKVATIAEICKNDWNLTPGVYVGVPEPEIEPEDVWQAKMKEMHDEAERLHKESLEYFAQIKENMKLWAKE</sequence>
<dbReference type="Gene3D" id="3.40.50.150">
    <property type="entry name" value="Vaccinia Virus protein VP39"/>
    <property type="match status" value="1"/>
</dbReference>
<protein>
    <recommendedName>
        <fullName evidence="2">site-specific DNA-methyltransferase (adenine-specific)</fullName>
        <ecNumber evidence="2">2.1.1.72</ecNumber>
    </recommendedName>
</protein>
<evidence type="ECO:0000256" key="2">
    <source>
        <dbReference type="ARBA" id="ARBA00011900"/>
    </source>
</evidence>
<dbReference type="GO" id="GO:0003677">
    <property type="term" value="F:DNA binding"/>
    <property type="evidence" value="ECO:0007669"/>
    <property type="project" value="InterPro"/>
</dbReference>
<dbReference type="InterPro" id="IPR038333">
    <property type="entry name" value="T1MK-like_N_sf"/>
</dbReference>
<reference evidence="12" key="1">
    <citation type="submission" date="2016-04" db="EMBL/GenBank/DDBJ databases">
        <authorList>
            <person name="Quiroz-Castaneda R.E."/>
            <person name="Martinez-Ocampo F."/>
        </authorList>
    </citation>
    <scope>NUCLEOTIDE SEQUENCE [LARGE SCALE GENOMIC DNA]</scope>
    <source>
        <strain evidence="12">INIFAP01</strain>
    </source>
</reference>
<feature type="domain" description="DNA methylase adenine-specific" evidence="9">
    <location>
        <begin position="164"/>
        <end position="437"/>
    </location>
</feature>
<dbReference type="STRING" id="432608.A6V39_01775"/>
<dbReference type="PRINTS" id="PR00507">
    <property type="entry name" value="N12N6MTFRASE"/>
</dbReference>
<keyword evidence="8" id="KW-0175">Coiled coil</keyword>
<evidence type="ECO:0000313" key="11">
    <source>
        <dbReference type="EMBL" id="OAL10772.1"/>
    </source>
</evidence>
<dbReference type="InterPro" id="IPR022749">
    <property type="entry name" value="D12N6_MeTrfase_N"/>
</dbReference>
<dbReference type="REBASE" id="159343">
    <property type="entry name" value="M.MhaP01ORF1775P"/>
</dbReference>
<dbReference type="Proteomes" id="UP000077623">
    <property type="component" value="Unassembled WGS sequence"/>
</dbReference>
<dbReference type="InterPro" id="IPR052916">
    <property type="entry name" value="Type-I_RE_MTase_Subunit"/>
</dbReference>
<dbReference type="Pfam" id="PF02384">
    <property type="entry name" value="N6_Mtase"/>
    <property type="match status" value="1"/>
</dbReference>
<keyword evidence="6" id="KW-0680">Restriction system</keyword>
<dbReference type="Pfam" id="PF12161">
    <property type="entry name" value="HsdM_N"/>
    <property type="match status" value="1"/>
</dbReference>
<keyword evidence="4" id="KW-0808">Transferase</keyword>
<dbReference type="InterPro" id="IPR003356">
    <property type="entry name" value="DNA_methylase_A-5"/>
</dbReference>
<dbReference type="GO" id="GO:0009307">
    <property type="term" value="P:DNA restriction-modification system"/>
    <property type="evidence" value="ECO:0007669"/>
    <property type="project" value="UniProtKB-KW"/>
</dbReference>
<dbReference type="PANTHER" id="PTHR42998">
    <property type="entry name" value="TYPE I RESTRICTION ENZYME HINDVIIP M PROTEIN-RELATED"/>
    <property type="match status" value="1"/>
</dbReference>
<dbReference type="AlphaFoldDB" id="A0A1A9QDT9"/>
<name>A0A1A9QDT9_9MOLU</name>
<evidence type="ECO:0000259" key="9">
    <source>
        <dbReference type="Pfam" id="PF02384"/>
    </source>
</evidence>
<proteinExistence type="inferred from homology"/>
<evidence type="ECO:0000256" key="6">
    <source>
        <dbReference type="ARBA" id="ARBA00022747"/>
    </source>
</evidence>
<evidence type="ECO:0000256" key="1">
    <source>
        <dbReference type="ARBA" id="ARBA00006594"/>
    </source>
</evidence>
<gene>
    <name evidence="11" type="ORF">A6V39_01775</name>
</gene>
<dbReference type="GO" id="GO:0008170">
    <property type="term" value="F:N-methyltransferase activity"/>
    <property type="evidence" value="ECO:0007669"/>
    <property type="project" value="InterPro"/>
</dbReference>
<feature type="coiled-coil region" evidence="8">
    <location>
        <begin position="447"/>
        <end position="514"/>
    </location>
</feature>
<evidence type="ECO:0000256" key="4">
    <source>
        <dbReference type="ARBA" id="ARBA00022679"/>
    </source>
</evidence>
<comment type="caution">
    <text evidence="11">The sequence shown here is derived from an EMBL/GenBank/DDBJ whole genome shotgun (WGS) entry which is preliminary data.</text>
</comment>
<evidence type="ECO:0000256" key="3">
    <source>
        <dbReference type="ARBA" id="ARBA00022603"/>
    </source>
</evidence>
<evidence type="ECO:0000256" key="8">
    <source>
        <dbReference type="SAM" id="Coils"/>
    </source>
</evidence>
<evidence type="ECO:0000256" key="5">
    <source>
        <dbReference type="ARBA" id="ARBA00022691"/>
    </source>
</evidence>
<comment type="catalytic activity">
    <reaction evidence="7">
        <text>a 2'-deoxyadenosine in DNA + S-adenosyl-L-methionine = an N(6)-methyl-2'-deoxyadenosine in DNA + S-adenosyl-L-homocysteine + H(+)</text>
        <dbReference type="Rhea" id="RHEA:15197"/>
        <dbReference type="Rhea" id="RHEA-COMP:12418"/>
        <dbReference type="Rhea" id="RHEA-COMP:12419"/>
        <dbReference type="ChEBI" id="CHEBI:15378"/>
        <dbReference type="ChEBI" id="CHEBI:57856"/>
        <dbReference type="ChEBI" id="CHEBI:59789"/>
        <dbReference type="ChEBI" id="CHEBI:90615"/>
        <dbReference type="ChEBI" id="CHEBI:90616"/>
        <dbReference type="EC" id="2.1.1.72"/>
    </reaction>
</comment>
<dbReference type="GO" id="GO:0032259">
    <property type="term" value="P:methylation"/>
    <property type="evidence" value="ECO:0007669"/>
    <property type="project" value="UniProtKB-KW"/>
</dbReference>
<organism evidence="11 12">
    <name type="scientific">Candidatus Mycoplasma haematobovis</name>
    <dbReference type="NCBI Taxonomy" id="432608"/>
    <lineage>
        <taxon>Bacteria</taxon>
        <taxon>Bacillati</taxon>
        <taxon>Mycoplasmatota</taxon>
        <taxon>Mollicutes</taxon>
        <taxon>Mycoplasmataceae</taxon>
        <taxon>Mycoplasma</taxon>
    </lineage>
</organism>
<feature type="domain" description="N6 adenine-specific DNA methyltransferase N-terminal" evidence="10">
    <location>
        <begin position="8"/>
        <end position="153"/>
    </location>
</feature>
<accession>A0A1A9QDT9</accession>
<evidence type="ECO:0000313" key="12">
    <source>
        <dbReference type="Proteomes" id="UP000077623"/>
    </source>
</evidence>
<dbReference type="GO" id="GO:0009007">
    <property type="term" value="F:site-specific DNA-methyltransferase (adenine-specific) activity"/>
    <property type="evidence" value="ECO:0007669"/>
    <property type="project" value="UniProtKB-EC"/>
</dbReference>
<keyword evidence="3" id="KW-0489">Methyltransferase</keyword>